<dbReference type="GeneTree" id="ENSGT01080000258569"/>
<evidence type="ECO:0000313" key="3">
    <source>
        <dbReference type="Proteomes" id="UP001501920"/>
    </source>
</evidence>
<reference evidence="2 3" key="1">
    <citation type="submission" date="2020-10" db="EMBL/GenBank/DDBJ databases">
        <title>Pygocentrus nattereri (red-bellied piranha) genome, fPygNat1, primary haplotype.</title>
        <authorList>
            <person name="Myers G."/>
            <person name="Meyer A."/>
            <person name="Karagic N."/>
            <person name="Pippel M."/>
            <person name="Winkler S."/>
            <person name="Tracey A."/>
            <person name="Wood J."/>
            <person name="Formenti G."/>
            <person name="Howe K."/>
            <person name="Fedrigo O."/>
            <person name="Jarvis E.D."/>
        </authorList>
    </citation>
    <scope>NUCLEOTIDE SEQUENCE [LARGE SCALE GENOMIC DNA]</scope>
</reference>
<protein>
    <recommendedName>
        <fullName evidence="4">Glutathione peroxidase 4a</fullName>
    </recommendedName>
</protein>
<evidence type="ECO:0000313" key="2">
    <source>
        <dbReference type="Ensembl" id="ENSPNAP00000070540.1"/>
    </source>
</evidence>
<feature type="signal peptide" evidence="1">
    <location>
        <begin position="1"/>
        <end position="19"/>
    </location>
</feature>
<name>A0AAR2L1Z2_PYGNA</name>
<dbReference type="Gene3D" id="3.40.30.10">
    <property type="entry name" value="Glutaredoxin"/>
    <property type="match status" value="1"/>
</dbReference>
<evidence type="ECO:0000256" key="1">
    <source>
        <dbReference type="SAM" id="SignalP"/>
    </source>
</evidence>
<organism evidence="2 3">
    <name type="scientific">Pygocentrus nattereri</name>
    <name type="common">Red-bellied piranha</name>
    <dbReference type="NCBI Taxonomy" id="42514"/>
    <lineage>
        <taxon>Eukaryota</taxon>
        <taxon>Metazoa</taxon>
        <taxon>Chordata</taxon>
        <taxon>Craniata</taxon>
        <taxon>Vertebrata</taxon>
        <taxon>Euteleostomi</taxon>
        <taxon>Actinopterygii</taxon>
        <taxon>Neopterygii</taxon>
        <taxon>Teleostei</taxon>
        <taxon>Ostariophysi</taxon>
        <taxon>Characiformes</taxon>
        <taxon>Characoidei</taxon>
        <taxon>Pygocentrus</taxon>
    </lineage>
</organism>
<feature type="chain" id="PRO_5043781409" description="Glutathione peroxidase 4a" evidence="1">
    <location>
        <begin position="20"/>
        <end position="49"/>
    </location>
</feature>
<keyword evidence="3" id="KW-1185">Reference proteome</keyword>
<proteinExistence type="predicted"/>
<sequence>MHFLGSAVLFSMVLQAVSAQVEDWQMAKSIYEFTATDIDGNEVSLEKYR</sequence>
<dbReference type="Proteomes" id="UP001501920">
    <property type="component" value="Chromosome 15"/>
</dbReference>
<reference evidence="2" key="3">
    <citation type="submission" date="2025-09" db="UniProtKB">
        <authorList>
            <consortium name="Ensembl"/>
        </authorList>
    </citation>
    <scope>IDENTIFICATION</scope>
</reference>
<dbReference type="Ensembl" id="ENSPNAT00000077393.1">
    <property type="protein sequence ID" value="ENSPNAP00000070540.1"/>
    <property type="gene ID" value="ENSPNAG00000037537.1"/>
</dbReference>
<evidence type="ECO:0008006" key="4">
    <source>
        <dbReference type="Google" id="ProtNLM"/>
    </source>
</evidence>
<reference evidence="2" key="2">
    <citation type="submission" date="2025-08" db="UniProtKB">
        <authorList>
            <consortium name="Ensembl"/>
        </authorList>
    </citation>
    <scope>IDENTIFICATION</scope>
</reference>
<dbReference type="AlphaFoldDB" id="A0AAR2L1Z2"/>
<accession>A0AAR2L1Z2</accession>
<keyword evidence="1" id="KW-0732">Signal</keyword>